<name>A0AAW4XWX7_9BURK</name>
<feature type="compositionally biased region" description="Polar residues" evidence="1">
    <location>
        <begin position="34"/>
        <end position="75"/>
    </location>
</feature>
<keyword evidence="4" id="KW-1185">Reference proteome</keyword>
<protein>
    <submittedName>
        <fullName evidence="3">Uncharacterized protein</fullName>
    </submittedName>
</protein>
<feature type="signal peptide" evidence="2">
    <location>
        <begin position="1"/>
        <end position="29"/>
    </location>
</feature>
<evidence type="ECO:0000313" key="3">
    <source>
        <dbReference type="EMBL" id="MCD2165553.1"/>
    </source>
</evidence>
<gene>
    <name evidence="3" type="ORF">LPW39_10440</name>
</gene>
<feature type="region of interest" description="Disordered" evidence="1">
    <location>
        <begin position="34"/>
        <end position="87"/>
    </location>
</feature>
<feature type="compositionally biased region" description="Basic and acidic residues" evidence="1">
    <location>
        <begin position="76"/>
        <end position="87"/>
    </location>
</feature>
<organism evidence="3 4">
    <name type="scientific">Comamonas koreensis</name>
    <dbReference type="NCBI Taxonomy" id="160825"/>
    <lineage>
        <taxon>Bacteria</taxon>
        <taxon>Pseudomonadati</taxon>
        <taxon>Pseudomonadota</taxon>
        <taxon>Betaproteobacteria</taxon>
        <taxon>Burkholderiales</taxon>
        <taxon>Comamonadaceae</taxon>
        <taxon>Comamonas</taxon>
    </lineage>
</organism>
<evidence type="ECO:0000256" key="1">
    <source>
        <dbReference type="SAM" id="MobiDB-lite"/>
    </source>
</evidence>
<accession>A0AAW4XWX7</accession>
<evidence type="ECO:0000256" key="2">
    <source>
        <dbReference type="SAM" id="SignalP"/>
    </source>
</evidence>
<proteinExistence type="predicted"/>
<keyword evidence="2" id="KW-0732">Signal</keyword>
<sequence>MNASNFGAARWRLAAITFAAIACATLLTAGSKFSQTPPLAREQGQSSSTARTSEPSTTSSGNSALQTQQGKSIVSKSRDVKARRISDQPDDTASLRYIEASSVRRLLGVDTEQHLNLLLDDGNVEWSVLDENYRAIALQRTNGDSGMFHLAGAEGSNYMLRFHNRSENSYQVIATVDGLDVIGGKPISQMSSGGYMLGPQQWLTIRGFRKSNKEEASFLFSTQGHAYAANNEAGDIMAIGVISVTLFKVQDVHGTRAAKRISRTHTPYVCGMVVDTKRLS</sequence>
<dbReference type="EMBL" id="JAJNCT010000009">
    <property type="protein sequence ID" value="MCD2165553.1"/>
    <property type="molecule type" value="Genomic_DNA"/>
</dbReference>
<dbReference type="AlphaFoldDB" id="A0AAW4XWX7"/>
<dbReference type="Proteomes" id="UP001199260">
    <property type="component" value="Unassembled WGS sequence"/>
</dbReference>
<evidence type="ECO:0000313" key="4">
    <source>
        <dbReference type="Proteomes" id="UP001199260"/>
    </source>
</evidence>
<comment type="caution">
    <text evidence="3">The sequence shown here is derived from an EMBL/GenBank/DDBJ whole genome shotgun (WGS) entry which is preliminary data.</text>
</comment>
<reference evidence="3 4" key="1">
    <citation type="submission" date="2021-11" db="EMBL/GenBank/DDBJ databases">
        <title>Genome sequence.</title>
        <authorList>
            <person name="Sun Q."/>
        </authorList>
    </citation>
    <scope>NUCLEOTIDE SEQUENCE [LARGE SCALE GENOMIC DNA]</scope>
    <source>
        <strain evidence="3 4">KCTC 12005</strain>
    </source>
</reference>
<feature type="chain" id="PRO_5043655328" evidence="2">
    <location>
        <begin position="30"/>
        <end position="280"/>
    </location>
</feature>
<dbReference type="RefSeq" id="WP_230774278.1">
    <property type="nucleotide sequence ID" value="NZ_JAJNCT010000009.1"/>
</dbReference>